<feature type="coiled-coil region" evidence="1">
    <location>
        <begin position="95"/>
        <end position="161"/>
    </location>
</feature>
<dbReference type="Proteomes" id="UP000178495">
    <property type="component" value="Unassembled WGS sequence"/>
</dbReference>
<keyword evidence="2" id="KW-0732">Signal</keyword>
<evidence type="ECO:0000256" key="2">
    <source>
        <dbReference type="SAM" id="SignalP"/>
    </source>
</evidence>
<gene>
    <name evidence="4" type="ORF">A3A43_03265</name>
</gene>
<dbReference type="STRING" id="1798652.A3A43_03265"/>
<evidence type="ECO:0000259" key="3">
    <source>
        <dbReference type="Pfam" id="PF18915"/>
    </source>
</evidence>
<sequence>MKLLAALILLSACVMVVAPAVRAENASGTISDSEIGLLPGSPFYFLKLWYERVRLFFTFGDENKAQAYFHLAEVRFAEYQRLVAQGKDKLAQETIGRYENDLKNAQDILARLAEAGADVKNLAQKIQDAAAQQVMIIQRNIERLQGIRRSLEEAAKFERQNP</sequence>
<comment type="caution">
    <text evidence="4">The sequence shown here is derived from an EMBL/GenBank/DDBJ whole genome shotgun (WGS) entry which is preliminary data.</text>
</comment>
<dbReference type="Pfam" id="PF18915">
    <property type="entry name" value="DUF5667"/>
    <property type="match status" value="1"/>
</dbReference>
<feature type="signal peptide" evidence="2">
    <location>
        <begin position="1"/>
        <end position="23"/>
    </location>
</feature>
<accession>A0A1G2CKB4</accession>
<evidence type="ECO:0000313" key="5">
    <source>
        <dbReference type="Proteomes" id="UP000178495"/>
    </source>
</evidence>
<name>A0A1G2CKB4_9BACT</name>
<dbReference type="InterPro" id="IPR043725">
    <property type="entry name" value="DUF5667"/>
</dbReference>
<evidence type="ECO:0000256" key="1">
    <source>
        <dbReference type="SAM" id="Coils"/>
    </source>
</evidence>
<organism evidence="4 5">
    <name type="scientific">Candidatus Liptonbacteria bacterium RIFCSPLOWO2_01_FULL_56_20</name>
    <dbReference type="NCBI Taxonomy" id="1798652"/>
    <lineage>
        <taxon>Bacteria</taxon>
        <taxon>Candidatus Liptoniibacteriota</taxon>
    </lineage>
</organism>
<reference evidence="4 5" key="1">
    <citation type="journal article" date="2016" name="Nat. Commun.">
        <title>Thousands of microbial genomes shed light on interconnected biogeochemical processes in an aquifer system.</title>
        <authorList>
            <person name="Anantharaman K."/>
            <person name="Brown C.T."/>
            <person name="Hug L.A."/>
            <person name="Sharon I."/>
            <person name="Castelle C.J."/>
            <person name="Probst A.J."/>
            <person name="Thomas B.C."/>
            <person name="Singh A."/>
            <person name="Wilkins M.J."/>
            <person name="Karaoz U."/>
            <person name="Brodie E.L."/>
            <person name="Williams K.H."/>
            <person name="Hubbard S.S."/>
            <person name="Banfield J.F."/>
        </authorList>
    </citation>
    <scope>NUCLEOTIDE SEQUENCE [LARGE SCALE GENOMIC DNA]</scope>
</reference>
<dbReference type="EMBL" id="MHLC01000002">
    <property type="protein sequence ID" value="OGZ01844.1"/>
    <property type="molecule type" value="Genomic_DNA"/>
</dbReference>
<feature type="chain" id="PRO_5009582349" description="DUF5667 domain-containing protein" evidence="2">
    <location>
        <begin position="24"/>
        <end position="162"/>
    </location>
</feature>
<proteinExistence type="predicted"/>
<evidence type="ECO:0000313" key="4">
    <source>
        <dbReference type="EMBL" id="OGZ01844.1"/>
    </source>
</evidence>
<dbReference type="AlphaFoldDB" id="A0A1G2CKB4"/>
<feature type="domain" description="DUF5667" evidence="3">
    <location>
        <begin position="36"/>
        <end position="127"/>
    </location>
</feature>
<keyword evidence="1" id="KW-0175">Coiled coil</keyword>
<protein>
    <recommendedName>
        <fullName evidence="3">DUF5667 domain-containing protein</fullName>
    </recommendedName>
</protein>